<feature type="compositionally biased region" description="Basic and acidic residues" evidence="1">
    <location>
        <begin position="51"/>
        <end position="70"/>
    </location>
</feature>
<dbReference type="Proteomes" id="UP001143474">
    <property type="component" value="Unassembled WGS sequence"/>
</dbReference>
<sequence length="102" mass="11235">MAETRRGFDPEFRAGAVRIVRETGNSIAQVARDLGVNADTLSDWTRADRLAREHETDTELIGSEREELTRARRLRGSSSSTPGLAPPPAARPRRPVRGRAGE</sequence>
<comment type="caution">
    <text evidence="2">The sequence shown here is derived from an EMBL/GenBank/DDBJ whole genome shotgun (WGS) entry which is preliminary data.</text>
</comment>
<dbReference type="GO" id="GO:0006313">
    <property type="term" value="P:DNA transposition"/>
    <property type="evidence" value="ECO:0007669"/>
    <property type="project" value="InterPro"/>
</dbReference>
<feature type="compositionally biased region" description="Basic residues" evidence="1">
    <location>
        <begin position="91"/>
        <end position="102"/>
    </location>
</feature>
<evidence type="ECO:0008006" key="4">
    <source>
        <dbReference type="Google" id="ProtNLM"/>
    </source>
</evidence>
<dbReference type="Gene3D" id="1.10.10.60">
    <property type="entry name" value="Homeodomain-like"/>
    <property type="match status" value="1"/>
</dbReference>
<proteinExistence type="predicted"/>
<reference evidence="2" key="1">
    <citation type="journal article" date="2014" name="Int. J. Syst. Evol. Microbiol.">
        <title>Complete genome sequence of Corynebacterium casei LMG S-19264T (=DSM 44701T), isolated from a smear-ripened cheese.</title>
        <authorList>
            <consortium name="US DOE Joint Genome Institute (JGI-PGF)"/>
            <person name="Walter F."/>
            <person name="Albersmeier A."/>
            <person name="Kalinowski J."/>
            <person name="Ruckert C."/>
        </authorList>
    </citation>
    <scope>NUCLEOTIDE SEQUENCE</scope>
    <source>
        <strain evidence="2">VKM Ac-2007</strain>
    </source>
</reference>
<keyword evidence="3" id="KW-1185">Reference proteome</keyword>
<dbReference type="InterPro" id="IPR002514">
    <property type="entry name" value="Transposase_8"/>
</dbReference>
<reference evidence="2" key="2">
    <citation type="submission" date="2023-01" db="EMBL/GenBank/DDBJ databases">
        <authorList>
            <person name="Sun Q."/>
            <person name="Evtushenko L."/>
        </authorList>
    </citation>
    <scope>NUCLEOTIDE SEQUENCE</scope>
    <source>
        <strain evidence="2">VKM Ac-2007</strain>
    </source>
</reference>
<dbReference type="GO" id="GO:0003677">
    <property type="term" value="F:DNA binding"/>
    <property type="evidence" value="ECO:0007669"/>
    <property type="project" value="InterPro"/>
</dbReference>
<name>A0A9W6MIH2_9ACTN</name>
<gene>
    <name evidence="2" type="ORF">GCM10017600_87990</name>
</gene>
<evidence type="ECO:0000313" key="2">
    <source>
        <dbReference type="EMBL" id="GLK15386.1"/>
    </source>
</evidence>
<organism evidence="2 3">
    <name type="scientific">Streptosporangium carneum</name>
    <dbReference type="NCBI Taxonomy" id="47481"/>
    <lineage>
        <taxon>Bacteria</taxon>
        <taxon>Bacillati</taxon>
        <taxon>Actinomycetota</taxon>
        <taxon>Actinomycetes</taxon>
        <taxon>Streptosporangiales</taxon>
        <taxon>Streptosporangiaceae</taxon>
        <taxon>Streptosporangium</taxon>
    </lineage>
</organism>
<dbReference type="RefSeq" id="WP_271223600.1">
    <property type="nucleotide sequence ID" value="NZ_BAAAVD010000023.1"/>
</dbReference>
<protein>
    <recommendedName>
        <fullName evidence="4">Transposase</fullName>
    </recommendedName>
</protein>
<dbReference type="GO" id="GO:0004803">
    <property type="term" value="F:transposase activity"/>
    <property type="evidence" value="ECO:0007669"/>
    <property type="project" value="InterPro"/>
</dbReference>
<feature type="region of interest" description="Disordered" evidence="1">
    <location>
        <begin position="51"/>
        <end position="102"/>
    </location>
</feature>
<dbReference type="Pfam" id="PF01527">
    <property type="entry name" value="HTH_Tnp_1"/>
    <property type="match status" value="1"/>
</dbReference>
<dbReference type="SUPFAM" id="SSF46689">
    <property type="entry name" value="Homeodomain-like"/>
    <property type="match status" value="1"/>
</dbReference>
<evidence type="ECO:0000256" key="1">
    <source>
        <dbReference type="SAM" id="MobiDB-lite"/>
    </source>
</evidence>
<dbReference type="EMBL" id="BSEV01000050">
    <property type="protein sequence ID" value="GLK15386.1"/>
    <property type="molecule type" value="Genomic_DNA"/>
</dbReference>
<accession>A0A9W6MIH2</accession>
<dbReference type="AlphaFoldDB" id="A0A9W6MIH2"/>
<evidence type="ECO:0000313" key="3">
    <source>
        <dbReference type="Proteomes" id="UP001143474"/>
    </source>
</evidence>
<dbReference type="InterPro" id="IPR009057">
    <property type="entry name" value="Homeodomain-like_sf"/>
</dbReference>